<dbReference type="PANTHER" id="PTHR12526">
    <property type="entry name" value="GLYCOSYLTRANSFERASE"/>
    <property type="match status" value="1"/>
</dbReference>
<evidence type="ECO:0000313" key="4">
    <source>
        <dbReference type="Proteomes" id="UP001177769"/>
    </source>
</evidence>
<keyword evidence="3" id="KW-0328">Glycosyltransferase</keyword>
<reference evidence="3" key="1">
    <citation type="submission" date="2023-01" db="EMBL/GenBank/DDBJ databases">
        <title>Whole genome sequence of Paucibacter sp. S2-9 isolated from pond sediment.</title>
        <authorList>
            <person name="Jung J.Y."/>
        </authorList>
    </citation>
    <scope>NUCLEOTIDE SEQUENCE</scope>
    <source>
        <strain evidence="3">S2-9</strain>
    </source>
</reference>
<dbReference type="Pfam" id="PF13477">
    <property type="entry name" value="Glyco_trans_4_2"/>
    <property type="match status" value="1"/>
</dbReference>
<sequence length="356" mass="39330">MRLVLIGDGESPHLLKWARALAPELELWAASSRGFSAAFEALIPAERRYAMLTDPAHGGGNFAVLKRLPALAQWLRRVDADWLHAHYLTSHGTLAWLARRGWGLRAHIAGSAWGSDILVTPEQGWPYRWLMRRVLQACDITTSDSAHMAARMRELGAAEVMTFPFGLEELPKQGARKQPWLFFANRGLEPIYRPERVISAFAAVAAQRPEARLVVANDGSLRTALQAQVAALGLAERVEFVGRLDAKTQAGHYARARWYLSLPQSDSVSVSVLEAMAHECLPILSDLPANHELLKPDGGLILRDDEDLAGLPLRLQELSASAERAGAANRAWVARHGLFAPAVQRFLARLRQFPTT</sequence>
<evidence type="ECO:0000313" key="3">
    <source>
        <dbReference type="EMBL" id="WIT09958.1"/>
    </source>
</evidence>
<accession>A0AA95NA71</accession>
<dbReference type="PANTHER" id="PTHR12526:SF636">
    <property type="entry name" value="BLL3647 PROTEIN"/>
    <property type="match status" value="1"/>
</dbReference>
<keyword evidence="3" id="KW-0808">Transferase</keyword>
<dbReference type="Pfam" id="PF00534">
    <property type="entry name" value="Glycos_transf_1"/>
    <property type="match status" value="1"/>
</dbReference>
<dbReference type="InterPro" id="IPR028098">
    <property type="entry name" value="Glyco_trans_4-like_N"/>
</dbReference>
<feature type="domain" description="Glycosyl transferase family 1" evidence="1">
    <location>
        <begin position="171"/>
        <end position="326"/>
    </location>
</feature>
<keyword evidence="4" id="KW-1185">Reference proteome</keyword>
<dbReference type="Proteomes" id="UP001177769">
    <property type="component" value="Chromosome"/>
</dbReference>
<feature type="domain" description="Glycosyltransferase subfamily 4-like N-terminal" evidence="2">
    <location>
        <begin position="3"/>
        <end position="142"/>
    </location>
</feature>
<evidence type="ECO:0000259" key="1">
    <source>
        <dbReference type="Pfam" id="PF00534"/>
    </source>
</evidence>
<dbReference type="EMBL" id="CP116346">
    <property type="protein sequence ID" value="WIT09958.1"/>
    <property type="molecule type" value="Genomic_DNA"/>
</dbReference>
<dbReference type="RefSeq" id="WP_285231028.1">
    <property type="nucleotide sequence ID" value="NZ_CP116346.1"/>
</dbReference>
<organism evidence="3 4">
    <name type="scientific">Paucibacter sediminis</name>
    <dbReference type="NCBI Taxonomy" id="3019553"/>
    <lineage>
        <taxon>Bacteria</taxon>
        <taxon>Pseudomonadati</taxon>
        <taxon>Pseudomonadota</taxon>
        <taxon>Betaproteobacteria</taxon>
        <taxon>Burkholderiales</taxon>
        <taxon>Sphaerotilaceae</taxon>
        <taxon>Roseateles</taxon>
    </lineage>
</organism>
<dbReference type="GO" id="GO:0016757">
    <property type="term" value="F:glycosyltransferase activity"/>
    <property type="evidence" value="ECO:0007669"/>
    <property type="project" value="UniProtKB-KW"/>
</dbReference>
<gene>
    <name evidence="3" type="ORF">PFX98_13540</name>
</gene>
<dbReference type="Gene3D" id="3.40.50.2000">
    <property type="entry name" value="Glycogen Phosphorylase B"/>
    <property type="match status" value="2"/>
</dbReference>
<name>A0AA95NA71_9BURK</name>
<protein>
    <submittedName>
        <fullName evidence="3">Glycosyltransferase</fullName>
        <ecNumber evidence="3">2.4.-.-</ecNumber>
    </submittedName>
</protein>
<evidence type="ECO:0000259" key="2">
    <source>
        <dbReference type="Pfam" id="PF13477"/>
    </source>
</evidence>
<dbReference type="KEGG" id="pais:PFX98_13540"/>
<dbReference type="EC" id="2.4.-.-" evidence="3"/>
<dbReference type="AlphaFoldDB" id="A0AA95NA71"/>
<dbReference type="InterPro" id="IPR001296">
    <property type="entry name" value="Glyco_trans_1"/>
</dbReference>
<proteinExistence type="predicted"/>
<dbReference type="SUPFAM" id="SSF53756">
    <property type="entry name" value="UDP-Glycosyltransferase/glycogen phosphorylase"/>
    <property type="match status" value="1"/>
</dbReference>